<protein>
    <submittedName>
        <fullName evidence="5">BHLH transcription factor</fullName>
    </submittedName>
</protein>
<dbReference type="GO" id="GO:0046983">
    <property type="term" value="F:protein dimerization activity"/>
    <property type="evidence" value="ECO:0007669"/>
    <property type="project" value="InterPro"/>
</dbReference>
<dbReference type="PANTHER" id="PTHR46665">
    <property type="entry name" value="TRANSCRIPTION FACTOR BHLH041-RELATED-RELATED"/>
    <property type="match status" value="1"/>
</dbReference>
<organism evidence="5">
    <name type="scientific">Dracaena cambodiana</name>
    <dbReference type="NCBI Taxonomy" id="580341"/>
    <lineage>
        <taxon>Eukaryota</taxon>
        <taxon>Viridiplantae</taxon>
        <taxon>Streptophyta</taxon>
        <taxon>Embryophyta</taxon>
        <taxon>Tracheophyta</taxon>
        <taxon>Spermatophyta</taxon>
        <taxon>Magnoliopsida</taxon>
        <taxon>Liliopsida</taxon>
        <taxon>Asparagales</taxon>
        <taxon>Asparagaceae</taxon>
        <taxon>Nolinoideae</taxon>
        <taxon>Dracaena</taxon>
    </lineage>
</organism>
<dbReference type="InterPro" id="IPR036638">
    <property type="entry name" value="HLH_DNA-bd_sf"/>
</dbReference>
<dbReference type="PANTHER" id="PTHR46665:SF6">
    <property type="entry name" value="TRANSCRIPTION FACTOR BHLH92"/>
    <property type="match status" value="1"/>
</dbReference>
<comment type="similarity">
    <text evidence="1">Belongs to the bHLH protein family.</text>
</comment>
<dbReference type="PROSITE" id="PS50888">
    <property type="entry name" value="BHLH"/>
    <property type="match status" value="1"/>
</dbReference>
<feature type="domain" description="BHLH" evidence="4">
    <location>
        <begin position="110"/>
        <end position="159"/>
    </location>
</feature>
<keyword evidence="3" id="KW-0804">Transcription</keyword>
<keyword evidence="2" id="KW-0805">Transcription regulation</keyword>
<proteinExistence type="evidence at transcript level"/>
<gene>
    <name evidence="5" type="primary">bHLH44</name>
</gene>
<dbReference type="Pfam" id="PF00010">
    <property type="entry name" value="HLH"/>
    <property type="match status" value="1"/>
</dbReference>
<dbReference type="EMBL" id="MN883652">
    <property type="protein sequence ID" value="QOJ43705.1"/>
    <property type="molecule type" value="mRNA"/>
</dbReference>
<evidence type="ECO:0000256" key="2">
    <source>
        <dbReference type="ARBA" id="ARBA00023015"/>
    </source>
</evidence>
<sequence length="256" mass="29079">MDLSSSSSSPLQDDLMNTDMIFWSLSLEPFDLDLTAPHLALPPPELPLPVVPRSAFVRYVRPETGVSTDCSSSWVSNERNIHRRVIGLLRRIPRERPEENRMVGGGGECSRGFRHMMRERQRRERLSQSYADLRSMLPYISKTDKNSIIQSAAMYIRELQGVKEELVRRNEEFKLRIAGNSNPDGSKIKVQMAYPTSTLDSMIGALQCLKAMDAKVRAIHTEFSDHELTAVMTIESKVGASEVERALEMRRRETAI</sequence>
<evidence type="ECO:0000256" key="3">
    <source>
        <dbReference type="ARBA" id="ARBA00023163"/>
    </source>
</evidence>
<evidence type="ECO:0000313" key="5">
    <source>
        <dbReference type="EMBL" id="QOJ43705.1"/>
    </source>
</evidence>
<evidence type="ECO:0000256" key="1">
    <source>
        <dbReference type="ARBA" id="ARBA00005510"/>
    </source>
</evidence>
<dbReference type="SMART" id="SM00353">
    <property type="entry name" value="HLH"/>
    <property type="match status" value="1"/>
</dbReference>
<dbReference type="InterPro" id="IPR011598">
    <property type="entry name" value="bHLH_dom"/>
</dbReference>
<dbReference type="InterPro" id="IPR044658">
    <property type="entry name" value="bHLH92/bHLH041-like"/>
</dbReference>
<dbReference type="Gene3D" id="4.10.280.10">
    <property type="entry name" value="Helix-loop-helix DNA-binding domain"/>
    <property type="match status" value="1"/>
</dbReference>
<name>A0A7M3UQK2_9ASPA</name>
<dbReference type="SUPFAM" id="SSF47459">
    <property type="entry name" value="HLH, helix-loop-helix DNA-binding domain"/>
    <property type="match status" value="1"/>
</dbReference>
<accession>A0A7M3UQK2</accession>
<dbReference type="AlphaFoldDB" id="A0A7M3UQK2"/>
<evidence type="ECO:0000259" key="4">
    <source>
        <dbReference type="PROSITE" id="PS50888"/>
    </source>
</evidence>
<reference evidence="5" key="1">
    <citation type="submission" date="2019-12" db="EMBL/GenBank/DDBJ databases">
        <title>Identification of the bHLH gene family in Dracaena cambodiana reveals candidate genes involved in flavonoid biosynthesis.</title>
        <authorList>
            <person name="Zhu J."/>
            <person name="Peng S."/>
        </authorList>
    </citation>
    <scope>NUCLEOTIDE SEQUENCE</scope>
</reference>